<feature type="non-terminal residue" evidence="1">
    <location>
        <position position="82"/>
    </location>
</feature>
<reference evidence="1" key="1">
    <citation type="submission" date="2018-05" db="EMBL/GenBank/DDBJ databases">
        <authorList>
            <person name="Lanie J.A."/>
            <person name="Ng W.-L."/>
            <person name="Kazmierczak K.M."/>
            <person name="Andrzejewski T.M."/>
            <person name="Davidsen T.M."/>
            <person name="Wayne K.J."/>
            <person name="Tettelin H."/>
            <person name="Glass J.I."/>
            <person name="Rusch D."/>
            <person name="Podicherti R."/>
            <person name="Tsui H.-C.T."/>
            <person name="Winkler M.E."/>
        </authorList>
    </citation>
    <scope>NUCLEOTIDE SEQUENCE</scope>
</reference>
<accession>A0A383EX76</accession>
<evidence type="ECO:0000313" key="1">
    <source>
        <dbReference type="EMBL" id="SVE60718.1"/>
    </source>
</evidence>
<protein>
    <submittedName>
        <fullName evidence="1">Uncharacterized protein</fullName>
    </submittedName>
</protein>
<name>A0A383EX76_9ZZZZ</name>
<proteinExistence type="predicted"/>
<organism evidence="1">
    <name type="scientific">marine metagenome</name>
    <dbReference type="NCBI Taxonomy" id="408172"/>
    <lineage>
        <taxon>unclassified sequences</taxon>
        <taxon>metagenomes</taxon>
        <taxon>ecological metagenomes</taxon>
    </lineage>
</organism>
<gene>
    <name evidence="1" type="ORF">METZ01_LOCUS513572</name>
</gene>
<sequence length="82" mass="9755">MAEEGIQFFNRYTGKVETEVVYGEKWLRFILFNPFGKIALHTVAKRAWFSRWYGWRMSGFASKSRVKPFIETYGIAEEEHVK</sequence>
<dbReference type="AlphaFoldDB" id="A0A383EX76"/>
<dbReference type="EMBL" id="UINC01229124">
    <property type="protein sequence ID" value="SVE60718.1"/>
    <property type="molecule type" value="Genomic_DNA"/>
</dbReference>